<dbReference type="AlphaFoldDB" id="A0A9P6NSK2"/>
<dbReference type="Proteomes" id="UP000886653">
    <property type="component" value="Unassembled WGS sequence"/>
</dbReference>
<gene>
    <name evidence="2" type="ORF">CROQUDRAFT_651299</name>
</gene>
<name>A0A9P6NSK2_9BASI</name>
<feature type="region of interest" description="Disordered" evidence="1">
    <location>
        <begin position="162"/>
        <end position="197"/>
    </location>
</feature>
<accession>A0A9P6NSK2</accession>
<proteinExistence type="predicted"/>
<evidence type="ECO:0000256" key="1">
    <source>
        <dbReference type="SAM" id="MobiDB-lite"/>
    </source>
</evidence>
<sequence length="232" mass="25507">MPSMVELNMKAEQTEAELAAVHLLNSSRLFINTSPALSASMRDRAFSLDPNHLPQHSLTLTLCDRCGSSVRTRVNGKRQKLSRVCQHPGCGHRHSIVVGLVNDLEDSITFSSDLNVQERSDRNQLDILDDDDDQISNPSSHLQLPLPKSISDLSSLTVHSTIAQPKNSNPSSSTQIPEIVKSSPLSGKSGKLKRNKNKQTSLAQILLARRQAEESKQGSNGTFQLEAFFTQL</sequence>
<protein>
    <submittedName>
        <fullName evidence="2">Uncharacterized protein</fullName>
    </submittedName>
</protein>
<organism evidence="2 3">
    <name type="scientific">Cronartium quercuum f. sp. fusiforme G11</name>
    <dbReference type="NCBI Taxonomy" id="708437"/>
    <lineage>
        <taxon>Eukaryota</taxon>
        <taxon>Fungi</taxon>
        <taxon>Dikarya</taxon>
        <taxon>Basidiomycota</taxon>
        <taxon>Pucciniomycotina</taxon>
        <taxon>Pucciniomycetes</taxon>
        <taxon>Pucciniales</taxon>
        <taxon>Coleosporiaceae</taxon>
        <taxon>Cronartium</taxon>
    </lineage>
</organism>
<keyword evidence="3" id="KW-1185">Reference proteome</keyword>
<evidence type="ECO:0000313" key="2">
    <source>
        <dbReference type="EMBL" id="KAG0151453.1"/>
    </source>
</evidence>
<reference evidence="2" key="1">
    <citation type="submission" date="2013-11" db="EMBL/GenBank/DDBJ databases">
        <title>Genome sequence of the fusiform rust pathogen reveals effectors for host alternation and coevolution with pine.</title>
        <authorList>
            <consortium name="DOE Joint Genome Institute"/>
            <person name="Smith K."/>
            <person name="Pendleton A."/>
            <person name="Kubisiak T."/>
            <person name="Anderson C."/>
            <person name="Salamov A."/>
            <person name="Aerts A."/>
            <person name="Riley R."/>
            <person name="Clum A."/>
            <person name="Lindquist E."/>
            <person name="Ence D."/>
            <person name="Campbell M."/>
            <person name="Kronenberg Z."/>
            <person name="Feau N."/>
            <person name="Dhillon B."/>
            <person name="Hamelin R."/>
            <person name="Burleigh J."/>
            <person name="Smith J."/>
            <person name="Yandell M."/>
            <person name="Nelson C."/>
            <person name="Grigoriev I."/>
            <person name="Davis J."/>
        </authorList>
    </citation>
    <scope>NUCLEOTIDE SEQUENCE</scope>
    <source>
        <strain evidence="2">G11</strain>
    </source>
</reference>
<feature type="compositionally biased region" description="Polar residues" evidence="1">
    <location>
        <begin position="162"/>
        <end position="176"/>
    </location>
</feature>
<dbReference type="EMBL" id="MU167213">
    <property type="protein sequence ID" value="KAG0151453.1"/>
    <property type="molecule type" value="Genomic_DNA"/>
</dbReference>
<comment type="caution">
    <text evidence="2">The sequence shown here is derived from an EMBL/GenBank/DDBJ whole genome shotgun (WGS) entry which is preliminary data.</text>
</comment>
<evidence type="ECO:0000313" key="3">
    <source>
        <dbReference type="Proteomes" id="UP000886653"/>
    </source>
</evidence>